<evidence type="ECO:0000256" key="4">
    <source>
        <dbReference type="ARBA" id="ARBA00022794"/>
    </source>
</evidence>
<dbReference type="PANTHER" id="PTHR34341">
    <property type="entry name" value="TRANSMEMBRANE PROTEIN 107"/>
    <property type="match status" value="1"/>
</dbReference>
<dbReference type="OMA" id="AWFILDS"/>
<feature type="transmembrane region" description="Helical" evidence="7">
    <location>
        <begin position="87"/>
        <end position="105"/>
    </location>
</feature>
<protein>
    <recommendedName>
        <fullName evidence="2">Transmembrane protein 107</fullName>
    </recommendedName>
</protein>
<reference evidence="8 9" key="1">
    <citation type="submission" date="2014-06" db="EMBL/GenBank/DDBJ databases">
        <authorList>
            <person name="Swart Estienne"/>
        </authorList>
    </citation>
    <scope>NUCLEOTIDE SEQUENCE [LARGE SCALE GENOMIC DNA]</scope>
    <source>
        <strain evidence="8 9">130c</strain>
    </source>
</reference>
<feature type="transmembrane region" description="Helical" evidence="7">
    <location>
        <begin position="56"/>
        <end position="81"/>
    </location>
</feature>
<dbReference type="GO" id="GO:0016020">
    <property type="term" value="C:membrane"/>
    <property type="evidence" value="ECO:0007669"/>
    <property type="project" value="UniProtKB-SubCell"/>
</dbReference>
<dbReference type="OrthoDB" id="298228at2759"/>
<feature type="transmembrane region" description="Helical" evidence="7">
    <location>
        <begin position="117"/>
        <end position="135"/>
    </location>
</feature>
<keyword evidence="9" id="KW-1185">Reference proteome</keyword>
<dbReference type="InParanoid" id="A0A078A551"/>
<dbReference type="Proteomes" id="UP000039865">
    <property type="component" value="Unassembled WGS sequence"/>
</dbReference>
<evidence type="ECO:0000256" key="5">
    <source>
        <dbReference type="ARBA" id="ARBA00022989"/>
    </source>
</evidence>
<keyword evidence="4" id="KW-0970">Cilium biogenesis/degradation</keyword>
<accession>A0A078A551</accession>
<evidence type="ECO:0000313" key="8">
    <source>
        <dbReference type="EMBL" id="CDW76710.1"/>
    </source>
</evidence>
<dbReference type="GO" id="GO:0036038">
    <property type="term" value="C:MKS complex"/>
    <property type="evidence" value="ECO:0007669"/>
    <property type="project" value="TreeGrafter"/>
</dbReference>
<sequence length="190" mass="21849">MASVSSVIMPIKFLLMMMEFLLVIFAAATREEFIHEGISSIYDFDSDVYKEADRSVLAASLIFIILLFSEFFTLIFGVSLLFNKVNVVQIVFHFIGCLALIWQILDRNQYRTMWSLMAFFGFIPFAMEIGVLFAACTKYKVISNVEQLQRQQEREATRRREEYERKQQEIAKLTMGATQSKAAGAIPQPI</sequence>
<proteinExistence type="predicted"/>
<dbReference type="EMBL" id="CCKQ01005468">
    <property type="protein sequence ID" value="CDW76710.1"/>
    <property type="molecule type" value="Genomic_DNA"/>
</dbReference>
<dbReference type="Pfam" id="PF14995">
    <property type="entry name" value="TMEM107"/>
    <property type="match status" value="1"/>
</dbReference>
<evidence type="ECO:0000256" key="6">
    <source>
        <dbReference type="ARBA" id="ARBA00023136"/>
    </source>
</evidence>
<organism evidence="8 9">
    <name type="scientific">Stylonychia lemnae</name>
    <name type="common">Ciliate</name>
    <dbReference type="NCBI Taxonomy" id="5949"/>
    <lineage>
        <taxon>Eukaryota</taxon>
        <taxon>Sar</taxon>
        <taxon>Alveolata</taxon>
        <taxon>Ciliophora</taxon>
        <taxon>Intramacronucleata</taxon>
        <taxon>Spirotrichea</taxon>
        <taxon>Stichotrichia</taxon>
        <taxon>Sporadotrichida</taxon>
        <taxon>Oxytrichidae</taxon>
        <taxon>Stylonychinae</taxon>
        <taxon>Stylonychia</taxon>
    </lineage>
</organism>
<keyword evidence="3 7" id="KW-0812">Transmembrane</keyword>
<evidence type="ECO:0000256" key="7">
    <source>
        <dbReference type="SAM" id="Phobius"/>
    </source>
</evidence>
<dbReference type="GO" id="GO:1904491">
    <property type="term" value="P:protein localization to ciliary transition zone"/>
    <property type="evidence" value="ECO:0007669"/>
    <property type="project" value="TreeGrafter"/>
</dbReference>
<keyword evidence="5 7" id="KW-1133">Transmembrane helix</keyword>
<dbReference type="PANTHER" id="PTHR34341:SF1">
    <property type="entry name" value="TRANSMEMBRANE PROTEIN 107"/>
    <property type="match status" value="1"/>
</dbReference>
<feature type="transmembrane region" description="Helical" evidence="7">
    <location>
        <begin position="6"/>
        <end position="28"/>
    </location>
</feature>
<dbReference type="AlphaFoldDB" id="A0A078A551"/>
<evidence type="ECO:0000256" key="2">
    <source>
        <dbReference type="ARBA" id="ARBA00015652"/>
    </source>
</evidence>
<name>A0A078A551_STYLE</name>
<evidence type="ECO:0000256" key="1">
    <source>
        <dbReference type="ARBA" id="ARBA00004141"/>
    </source>
</evidence>
<keyword evidence="6 7" id="KW-0472">Membrane</keyword>
<evidence type="ECO:0000313" key="9">
    <source>
        <dbReference type="Proteomes" id="UP000039865"/>
    </source>
</evidence>
<gene>
    <name evidence="8" type="primary">Contig14724.g15680</name>
    <name evidence="8" type="ORF">STYLEM_5671</name>
</gene>
<evidence type="ECO:0000256" key="3">
    <source>
        <dbReference type="ARBA" id="ARBA00022692"/>
    </source>
</evidence>
<dbReference type="InterPro" id="IPR029248">
    <property type="entry name" value="TMEM107"/>
</dbReference>
<dbReference type="GO" id="GO:1905515">
    <property type="term" value="P:non-motile cilium assembly"/>
    <property type="evidence" value="ECO:0007669"/>
    <property type="project" value="TreeGrafter"/>
</dbReference>
<comment type="subcellular location">
    <subcellularLocation>
        <location evidence="1">Membrane</location>
        <topology evidence="1">Multi-pass membrane protein</topology>
    </subcellularLocation>
</comment>